<reference evidence="1 2" key="1">
    <citation type="submission" date="2017-06" db="EMBL/GenBank/DDBJ databases">
        <title>Cmopartive genomic analysis of Ambrosia Fusariam Clade fungi.</title>
        <authorList>
            <person name="Stajich J.E."/>
            <person name="Carrillo J."/>
            <person name="Kijimoto T."/>
            <person name="Eskalen A."/>
            <person name="O'Donnell K."/>
            <person name="Kasson M."/>
        </authorList>
    </citation>
    <scope>NUCLEOTIDE SEQUENCE [LARGE SCALE GENOMIC DNA]</scope>
    <source>
        <strain evidence="1 2">NRRL 20438</strain>
    </source>
</reference>
<evidence type="ECO:0000313" key="2">
    <source>
        <dbReference type="Proteomes" id="UP000288429"/>
    </source>
</evidence>
<protein>
    <submittedName>
        <fullName evidence="1">Uncharacterized protein</fullName>
    </submittedName>
</protein>
<proteinExistence type="predicted"/>
<evidence type="ECO:0000313" key="1">
    <source>
        <dbReference type="EMBL" id="RSL82674.1"/>
    </source>
</evidence>
<name>A0A428RYS1_9HYPO</name>
<organism evidence="1 2">
    <name type="scientific">Fusarium ambrosium</name>
    <dbReference type="NCBI Taxonomy" id="131363"/>
    <lineage>
        <taxon>Eukaryota</taxon>
        <taxon>Fungi</taxon>
        <taxon>Dikarya</taxon>
        <taxon>Ascomycota</taxon>
        <taxon>Pezizomycotina</taxon>
        <taxon>Sordariomycetes</taxon>
        <taxon>Hypocreomycetidae</taxon>
        <taxon>Hypocreales</taxon>
        <taxon>Nectriaceae</taxon>
        <taxon>Fusarium</taxon>
        <taxon>Fusarium solani species complex</taxon>
    </lineage>
</organism>
<sequence length="64" mass="7189">MHMPCVQKTVVKVAARRKRRSSAHQAAMDGLAVMPMHALPPPPQQFRKRRLIGTSDCWFSCSAL</sequence>
<accession>A0A428RYS1</accession>
<dbReference type="EMBL" id="NIZV01000685">
    <property type="protein sequence ID" value="RSL82674.1"/>
    <property type="molecule type" value="Genomic_DNA"/>
</dbReference>
<gene>
    <name evidence="1" type="ORF">CDV31_016913</name>
</gene>
<comment type="caution">
    <text evidence="1">The sequence shown here is derived from an EMBL/GenBank/DDBJ whole genome shotgun (WGS) entry which is preliminary data.</text>
</comment>
<dbReference type="AlphaFoldDB" id="A0A428RYS1"/>
<keyword evidence="2" id="KW-1185">Reference proteome</keyword>
<dbReference type="Proteomes" id="UP000288429">
    <property type="component" value="Unassembled WGS sequence"/>
</dbReference>